<sequence>MVRRQLQGVLDRLELEKVGLLQRAWRGGFGFPMEVSQEARSRLLRGKNFVPGSCVVLRPGELRCAILLCEPYFSASGNAQDEPGYFCAVDERDRHLASEDVVHVTESELKESEFAFPIQARMVTHWLEPVVTLGAFLPNDRLTKILQLHSAGEIALAPSLPKSRFCVASSITVTLRISKIHLPRCAANKLAQEQSLESAGAADRQDVRINQMIEGWHICGVKCPAALAVRPSTVPGAGLGLFAAEDIEPFIIIGEYTGEVKDLASYGAKVDRLGHSELHPFYLRPGLLVDPTDEHGCLHPESLSMAFTNEAPLDGEYNTLALYCLRAGLPPAVFFCTQQLVRAGSELFVCYGYDHPRQYPFAEPTPEADALQRREICARHPQLCPDFPPPVETVDHPTVSNELHSQDKAEMQAMPAAMSNFEVGTEQWRTDLSDVVLPTPAYDSDSD</sequence>
<dbReference type="OrthoDB" id="434676at2759"/>
<feature type="domain" description="SET" evidence="1">
    <location>
        <begin position="225"/>
        <end position="352"/>
    </location>
</feature>
<comment type="caution">
    <text evidence="2">The sequence shown here is derived from an EMBL/GenBank/DDBJ whole genome shotgun (WGS) entry which is preliminary data.</text>
</comment>
<dbReference type="InterPro" id="IPR001214">
    <property type="entry name" value="SET_dom"/>
</dbReference>
<dbReference type="InterPro" id="IPR046341">
    <property type="entry name" value="SET_dom_sf"/>
</dbReference>
<dbReference type="AlphaFoldDB" id="A0A813BKS9"/>
<gene>
    <name evidence="2" type="ORF">SNEC2469_LOCUS30690</name>
</gene>
<organism evidence="2 3">
    <name type="scientific">Symbiodinium necroappetens</name>
    <dbReference type="NCBI Taxonomy" id="1628268"/>
    <lineage>
        <taxon>Eukaryota</taxon>
        <taxon>Sar</taxon>
        <taxon>Alveolata</taxon>
        <taxon>Dinophyceae</taxon>
        <taxon>Suessiales</taxon>
        <taxon>Symbiodiniaceae</taxon>
        <taxon>Symbiodinium</taxon>
    </lineage>
</organism>
<proteinExistence type="predicted"/>
<accession>A0A813BKS9</accession>
<protein>
    <recommendedName>
        <fullName evidence="1">SET domain-containing protein</fullName>
    </recommendedName>
</protein>
<name>A0A813BKS9_9DINO</name>
<dbReference type="Gene3D" id="2.170.270.10">
    <property type="entry name" value="SET domain"/>
    <property type="match status" value="1"/>
</dbReference>
<dbReference type="EMBL" id="CAJNJA010072275">
    <property type="protein sequence ID" value="CAE7906486.1"/>
    <property type="molecule type" value="Genomic_DNA"/>
</dbReference>
<dbReference type="Proteomes" id="UP000601435">
    <property type="component" value="Unassembled WGS sequence"/>
</dbReference>
<dbReference type="SUPFAM" id="SSF82199">
    <property type="entry name" value="SET domain"/>
    <property type="match status" value="1"/>
</dbReference>
<keyword evidence="3" id="KW-1185">Reference proteome</keyword>
<evidence type="ECO:0000313" key="2">
    <source>
        <dbReference type="EMBL" id="CAE7906486.1"/>
    </source>
</evidence>
<evidence type="ECO:0000259" key="1">
    <source>
        <dbReference type="PROSITE" id="PS50280"/>
    </source>
</evidence>
<evidence type="ECO:0000313" key="3">
    <source>
        <dbReference type="Proteomes" id="UP000601435"/>
    </source>
</evidence>
<reference evidence="2" key="1">
    <citation type="submission" date="2021-02" db="EMBL/GenBank/DDBJ databases">
        <authorList>
            <person name="Dougan E. K."/>
            <person name="Rhodes N."/>
            <person name="Thang M."/>
            <person name="Chan C."/>
        </authorList>
    </citation>
    <scope>NUCLEOTIDE SEQUENCE</scope>
</reference>
<dbReference type="PROSITE" id="PS50280">
    <property type="entry name" value="SET"/>
    <property type="match status" value="1"/>
</dbReference>